<comment type="caution">
    <text evidence="9">The sequence shown here is derived from an EMBL/GenBank/DDBJ whole genome shotgun (WGS) entry which is preliminary data.</text>
</comment>
<sequence length="468" mass="52240">MKKIITIATLFIVSITSYAQSLGYQDLGVLFSQNDDNGSARFTSMSGAFGALGGDVSSININPAGIAVFQNSTFSGTFNSRNTNINTNYYGNSLKTKDQFFNLSHAGAVLVFDSAYKSDWSKFAIGFNYRITKDFENSFIAQGNSGTATFRDFPLDNNTPTLSYDIADEQRFANNYGGEISEFNVAFSSVHQNRLYLGLGLNFYDLDFSQQSLLTEFNNDGNGNDLDANYYQENRTIGTGFSANAGFIYKVNSNFRFGLAYQTPTWYSEIIESTNITENEGNRINEIPFFGDTEIAVSNSNDVYDNTSGGYFPTQELLYKLKTPSKLTASAAFIFGKDGLISLDYINRSYQNMKLKGSNFTDENQFFENDLRNTHSFNLGTEWRFDRASVRAGYKYEQDPSKFTEGKNNLKGYSLGAGYNFGGFKLDFAFSDNNRTNLYNFYSGFDSVDPASLKIDNKTITATVTLNL</sequence>
<evidence type="ECO:0000313" key="10">
    <source>
        <dbReference type="Proteomes" id="UP000247345"/>
    </source>
</evidence>
<dbReference type="InterPro" id="IPR005017">
    <property type="entry name" value="OMPP1/FadL/TodX"/>
</dbReference>
<keyword evidence="5 8" id="KW-0732">Signal</keyword>
<keyword evidence="9" id="KW-0675">Receptor</keyword>
<protein>
    <submittedName>
        <fullName evidence="9">Hemin receptor</fullName>
    </submittedName>
</protein>
<keyword evidence="10" id="KW-1185">Reference proteome</keyword>
<accession>A0A2P6C8T3</accession>
<dbReference type="PANTHER" id="PTHR35093">
    <property type="entry name" value="OUTER MEMBRANE PROTEIN NMB0088-RELATED"/>
    <property type="match status" value="1"/>
</dbReference>
<keyword evidence="3" id="KW-1134">Transmembrane beta strand</keyword>
<evidence type="ECO:0000256" key="6">
    <source>
        <dbReference type="ARBA" id="ARBA00023136"/>
    </source>
</evidence>
<evidence type="ECO:0000256" key="3">
    <source>
        <dbReference type="ARBA" id="ARBA00022452"/>
    </source>
</evidence>
<evidence type="ECO:0000256" key="1">
    <source>
        <dbReference type="ARBA" id="ARBA00004571"/>
    </source>
</evidence>
<dbReference type="GO" id="GO:0009279">
    <property type="term" value="C:cell outer membrane"/>
    <property type="evidence" value="ECO:0007669"/>
    <property type="project" value="UniProtKB-SubCell"/>
</dbReference>
<evidence type="ECO:0000256" key="7">
    <source>
        <dbReference type="ARBA" id="ARBA00023237"/>
    </source>
</evidence>
<dbReference type="AlphaFoldDB" id="A0A2P6C8T3"/>
<name>A0A2P6C8T3_9FLAO</name>
<dbReference type="SUPFAM" id="SSF56935">
    <property type="entry name" value="Porins"/>
    <property type="match status" value="1"/>
</dbReference>
<organism evidence="9 10">
    <name type="scientific">Polaribacter butkevichii</name>
    <dbReference type="NCBI Taxonomy" id="218490"/>
    <lineage>
        <taxon>Bacteria</taxon>
        <taxon>Pseudomonadati</taxon>
        <taxon>Bacteroidota</taxon>
        <taxon>Flavobacteriia</taxon>
        <taxon>Flavobacteriales</taxon>
        <taxon>Flavobacteriaceae</taxon>
    </lineage>
</organism>
<dbReference type="Gene3D" id="2.40.160.60">
    <property type="entry name" value="Outer membrane protein transport protein (OMPP1/FadL/TodX)"/>
    <property type="match status" value="1"/>
</dbReference>
<keyword evidence="6" id="KW-0472">Membrane</keyword>
<comment type="similarity">
    <text evidence="2">Belongs to the OmpP1/FadL family.</text>
</comment>
<proteinExistence type="inferred from homology"/>
<feature type="chain" id="PRO_5015132369" evidence="8">
    <location>
        <begin position="20"/>
        <end position="468"/>
    </location>
</feature>
<keyword evidence="7" id="KW-0998">Cell outer membrane</keyword>
<evidence type="ECO:0000256" key="8">
    <source>
        <dbReference type="SAM" id="SignalP"/>
    </source>
</evidence>
<dbReference type="Pfam" id="PF03349">
    <property type="entry name" value="Toluene_X"/>
    <property type="match status" value="1"/>
</dbReference>
<dbReference type="OrthoDB" id="9765571at2"/>
<evidence type="ECO:0000256" key="4">
    <source>
        <dbReference type="ARBA" id="ARBA00022692"/>
    </source>
</evidence>
<dbReference type="Proteomes" id="UP000247345">
    <property type="component" value="Unassembled WGS sequence"/>
</dbReference>
<evidence type="ECO:0000256" key="2">
    <source>
        <dbReference type="ARBA" id="ARBA00008163"/>
    </source>
</evidence>
<reference evidence="9 10" key="1">
    <citation type="submission" date="2016-12" db="EMBL/GenBank/DDBJ databases">
        <title>Trade-off between light-utilization and light-protection in marine flavobacteria.</title>
        <authorList>
            <person name="Kumagai Y."/>
            <person name="Yoshizawa S."/>
            <person name="Kogure K."/>
            <person name="Iwasaki W."/>
        </authorList>
    </citation>
    <scope>NUCLEOTIDE SEQUENCE [LARGE SCALE GENOMIC DNA]</scope>
    <source>
        <strain evidence="9 10">KCTC 12100</strain>
    </source>
</reference>
<comment type="subcellular location">
    <subcellularLocation>
        <location evidence="1">Cell outer membrane</location>
        <topology evidence="1">Multi-pass membrane protein</topology>
    </subcellularLocation>
</comment>
<gene>
    <name evidence="9" type="ORF">BTO14_15040</name>
</gene>
<evidence type="ECO:0000313" key="9">
    <source>
        <dbReference type="EMBL" id="PQJ69329.1"/>
    </source>
</evidence>
<feature type="signal peptide" evidence="8">
    <location>
        <begin position="1"/>
        <end position="19"/>
    </location>
</feature>
<dbReference type="RefSeq" id="WP_105050259.1">
    <property type="nucleotide sequence ID" value="NZ_CP150661.1"/>
</dbReference>
<keyword evidence="4" id="KW-0812">Transmembrane</keyword>
<dbReference type="GO" id="GO:0015483">
    <property type="term" value="F:long-chain fatty acid transporting porin activity"/>
    <property type="evidence" value="ECO:0007669"/>
    <property type="project" value="TreeGrafter"/>
</dbReference>
<dbReference type="PANTHER" id="PTHR35093:SF8">
    <property type="entry name" value="OUTER MEMBRANE PROTEIN NMB0088-RELATED"/>
    <property type="match status" value="1"/>
</dbReference>
<evidence type="ECO:0000256" key="5">
    <source>
        <dbReference type="ARBA" id="ARBA00022729"/>
    </source>
</evidence>
<dbReference type="EMBL" id="MSCK01000002">
    <property type="protein sequence ID" value="PQJ69329.1"/>
    <property type="molecule type" value="Genomic_DNA"/>
</dbReference>